<dbReference type="PANTHER" id="PTHR16161">
    <property type="entry name" value="TRANSCRIPTIONAL PROTEIN SWT1"/>
    <property type="match status" value="1"/>
</dbReference>
<feature type="compositionally biased region" description="Basic and acidic residues" evidence="1">
    <location>
        <begin position="209"/>
        <end position="219"/>
    </location>
</feature>
<dbReference type="InterPro" id="IPR052626">
    <property type="entry name" value="SWT1_Regulator"/>
</dbReference>
<reference evidence="3" key="2">
    <citation type="submission" date="2025-05" db="UniProtKB">
        <authorList>
            <consortium name="EnsemblMetazoa"/>
        </authorList>
    </citation>
    <scope>IDENTIFICATION</scope>
    <source>
        <strain evidence="3">Foshan</strain>
    </source>
</reference>
<dbReference type="Gene3D" id="2.20.70.10">
    <property type="match status" value="1"/>
</dbReference>
<dbReference type="SUPFAM" id="SSF88723">
    <property type="entry name" value="PIN domain-like"/>
    <property type="match status" value="1"/>
</dbReference>
<feature type="compositionally biased region" description="Polar residues" evidence="1">
    <location>
        <begin position="268"/>
        <end position="278"/>
    </location>
</feature>
<dbReference type="InterPro" id="IPR002716">
    <property type="entry name" value="PIN_dom"/>
</dbReference>
<feature type="compositionally biased region" description="Low complexity" evidence="1">
    <location>
        <begin position="154"/>
        <end position="167"/>
    </location>
</feature>
<organism evidence="3 4">
    <name type="scientific">Aedes albopictus</name>
    <name type="common">Asian tiger mosquito</name>
    <name type="synonym">Stegomyia albopicta</name>
    <dbReference type="NCBI Taxonomy" id="7160"/>
    <lineage>
        <taxon>Eukaryota</taxon>
        <taxon>Metazoa</taxon>
        <taxon>Ecdysozoa</taxon>
        <taxon>Arthropoda</taxon>
        <taxon>Hexapoda</taxon>
        <taxon>Insecta</taxon>
        <taxon>Pterygota</taxon>
        <taxon>Neoptera</taxon>
        <taxon>Endopterygota</taxon>
        <taxon>Diptera</taxon>
        <taxon>Nematocera</taxon>
        <taxon>Culicoidea</taxon>
        <taxon>Culicidae</taxon>
        <taxon>Culicinae</taxon>
        <taxon>Aedini</taxon>
        <taxon>Aedes</taxon>
        <taxon>Stegomyia</taxon>
    </lineage>
</organism>
<feature type="region of interest" description="Disordered" evidence="1">
    <location>
        <begin position="126"/>
        <end position="190"/>
    </location>
</feature>
<dbReference type="Proteomes" id="UP000069940">
    <property type="component" value="Unassembled WGS sequence"/>
</dbReference>
<dbReference type="Gene3D" id="3.40.50.1010">
    <property type="entry name" value="5'-nuclease"/>
    <property type="match status" value="1"/>
</dbReference>
<feature type="region of interest" description="Disordered" evidence="1">
    <location>
        <begin position="207"/>
        <end position="296"/>
    </location>
</feature>
<evidence type="ECO:0000313" key="3">
    <source>
        <dbReference type="EnsemblMetazoa" id="AALFPA23_019139.P28164"/>
    </source>
</evidence>
<dbReference type="SMART" id="SM00670">
    <property type="entry name" value="PINc"/>
    <property type="match status" value="1"/>
</dbReference>
<accession>A0ABM1ZJP9</accession>
<feature type="compositionally biased region" description="Acidic residues" evidence="1">
    <location>
        <begin position="24"/>
        <end position="34"/>
    </location>
</feature>
<dbReference type="PANTHER" id="PTHR16161:SF0">
    <property type="entry name" value="TRANSCRIPTIONAL PROTEIN SWT1"/>
    <property type="match status" value="1"/>
</dbReference>
<evidence type="ECO:0000313" key="4">
    <source>
        <dbReference type="Proteomes" id="UP000069940"/>
    </source>
</evidence>
<evidence type="ECO:0000256" key="1">
    <source>
        <dbReference type="SAM" id="MobiDB-lite"/>
    </source>
</evidence>
<dbReference type="GeneID" id="115256469"/>
<dbReference type="InterPro" id="IPR029060">
    <property type="entry name" value="PIN-like_dom_sf"/>
</dbReference>
<proteinExistence type="predicted"/>
<feature type="compositionally biased region" description="Polar residues" evidence="1">
    <location>
        <begin position="1"/>
        <end position="19"/>
    </location>
</feature>
<dbReference type="CDD" id="cd00201">
    <property type="entry name" value="WW"/>
    <property type="match status" value="1"/>
</dbReference>
<dbReference type="RefSeq" id="XP_029710974.1">
    <property type="nucleotide sequence ID" value="XM_029855114.2"/>
</dbReference>
<protein>
    <recommendedName>
        <fullName evidence="2">WW domain-containing protein</fullName>
    </recommendedName>
</protein>
<dbReference type="InterPro" id="IPR036020">
    <property type="entry name" value="WW_dom_sf"/>
</dbReference>
<feature type="region of interest" description="Disordered" evidence="1">
    <location>
        <begin position="1"/>
        <end position="34"/>
    </location>
</feature>
<feature type="domain" description="WW" evidence="2">
    <location>
        <begin position="35"/>
        <end position="70"/>
    </location>
</feature>
<dbReference type="CDD" id="cd18727">
    <property type="entry name" value="PIN_Swt1-like"/>
    <property type="match status" value="1"/>
</dbReference>
<evidence type="ECO:0000259" key="2">
    <source>
        <dbReference type="PROSITE" id="PS50020"/>
    </source>
</evidence>
<dbReference type="InterPro" id="IPR001202">
    <property type="entry name" value="WW_dom"/>
</dbReference>
<dbReference type="Pfam" id="PF13638">
    <property type="entry name" value="PIN_4"/>
    <property type="match status" value="1"/>
</dbReference>
<keyword evidence="4" id="KW-1185">Reference proteome</keyword>
<reference evidence="4" key="1">
    <citation type="journal article" date="2015" name="Proc. Natl. Acad. Sci. U.S.A.">
        <title>Genome sequence of the Asian Tiger mosquito, Aedes albopictus, reveals insights into its biology, genetics, and evolution.</title>
        <authorList>
            <person name="Chen X.G."/>
            <person name="Jiang X."/>
            <person name="Gu J."/>
            <person name="Xu M."/>
            <person name="Wu Y."/>
            <person name="Deng Y."/>
            <person name="Zhang C."/>
            <person name="Bonizzoni M."/>
            <person name="Dermauw W."/>
            <person name="Vontas J."/>
            <person name="Armbruster P."/>
            <person name="Huang X."/>
            <person name="Yang Y."/>
            <person name="Zhang H."/>
            <person name="He W."/>
            <person name="Peng H."/>
            <person name="Liu Y."/>
            <person name="Wu K."/>
            <person name="Chen J."/>
            <person name="Lirakis M."/>
            <person name="Topalis P."/>
            <person name="Van Leeuwen T."/>
            <person name="Hall A.B."/>
            <person name="Jiang X."/>
            <person name="Thorpe C."/>
            <person name="Mueller R.L."/>
            <person name="Sun C."/>
            <person name="Waterhouse R.M."/>
            <person name="Yan G."/>
            <person name="Tu Z.J."/>
            <person name="Fang X."/>
            <person name="James A.A."/>
        </authorList>
    </citation>
    <scope>NUCLEOTIDE SEQUENCE [LARGE SCALE GENOMIC DNA]</scope>
    <source>
        <strain evidence="4">Foshan</strain>
    </source>
</reference>
<feature type="compositionally biased region" description="Basic and acidic residues" evidence="1">
    <location>
        <begin position="126"/>
        <end position="149"/>
    </location>
</feature>
<dbReference type="EnsemblMetazoa" id="AALFPA23_019139.R28164">
    <property type="protein sequence ID" value="AALFPA23_019139.P28164"/>
    <property type="gene ID" value="AALFPA23_019139"/>
</dbReference>
<name>A0ABM1ZJP9_AEDAL</name>
<sequence>MSSEVAGSAKQEQTPNVVNADNGGDGDGDDKEYDDVLPKHWTKVRSKKHPDRFYYFNVATKESLWEHPGRSKALEKEKDIIRNVVGKVQAKGKQEKVVQLKNDTQFKVKKNLAKERLDKLQKQLELETKAESEKRAKAKGEAKTPESPRKKAAGKASAKAGEGSSPSKLKRKRVGSDESPSKESKPVEISCKSKAIAKKISVSVATKRLNKDVKQEVSKPPEASELLKLVKDVGTPPKTSSELKSFKIPKKAKQAPVSSSIFMDIQKLNESQPSSLPSPKTDLPQPESVSKEAVLDSTPKTSYAQQFLQVIERRSSPTLLPQTPIQRDPKGAQEIVTVPQPIRLLQSLQRTQTCPSPQISPLVTPTSTSTPKLQALIRQEQDTPRSVKSPANDRLSGIREKLAQEVAQQTTLLNEDAEMTDLSAAADDHDDQEEAMDWEDIPEEEALREVVAVRQLLPNGFTSVVLDTAIPEYGTHLFDEIHFRRFVFLVMDTNVFLSHLKGVERLLEKGFPHLGQPILVIPYIVLQELDRIKHREKGKPLSQAASQSIRFLNEHLKRRDPRVKGQSTVEAAVHLVPVENPDDHIVNCCFQVRQIIAGRAGTDLMLLSNDVNLRNKALVNGVPAFGYGELMAEADRIRFAADDDGGGATDGGGR</sequence>
<feature type="compositionally biased region" description="Basic and acidic residues" evidence="1">
    <location>
        <begin position="174"/>
        <end position="186"/>
    </location>
</feature>
<dbReference type="PROSITE" id="PS50020">
    <property type="entry name" value="WW_DOMAIN_2"/>
    <property type="match status" value="1"/>
</dbReference>
<dbReference type="SUPFAM" id="SSF51045">
    <property type="entry name" value="WW domain"/>
    <property type="match status" value="1"/>
</dbReference>